<name>Q02B70_SOLUE</name>
<dbReference type="AlphaFoldDB" id="Q02B70"/>
<dbReference type="PANTHER" id="PTHR19328:SF55">
    <property type="entry name" value="BLR6566 PROTEIN"/>
    <property type="match status" value="1"/>
</dbReference>
<dbReference type="InterPro" id="IPR054539">
    <property type="entry name" value="Beta-prop_PDH"/>
</dbReference>
<dbReference type="SUPFAM" id="SSF50952">
    <property type="entry name" value="Soluble quinoprotein glucose dehydrogenase"/>
    <property type="match status" value="1"/>
</dbReference>
<organism evidence="3">
    <name type="scientific">Solibacter usitatus (strain Ellin6076)</name>
    <dbReference type="NCBI Taxonomy" id="234267"/>
    <lineage>
        <taxon>Bacteria</taxon>
        <taxon>Pseudomonadati</taxon>
        <taxon>Acidobacteriota</taxon>
        <taxon>Terriglobia</taxon>
        <taxon>Bryobacterales</taxon>
        <taxon>Solibacteraceae</taxon>
        <taxon>Candidatus Solibacter</taxon>
    </lineage>
</organism>
<reference evidence="3" key="1">
    <citation type="submission" date="2006-10" db="EMBL/GenBank/DDBJ databases">
        <title>Complete sequence of Solibacter usitatus Ellin6076.</title>
        <authorList>
            <consortium name="US DOE Joint Genome Institute"/>
            <person name="Copeland A."/>
            <person name="Lucas S."/>
            <person name="Lapidus A."/>
            <person name="Barry K."/>
            <person name="Detter J.C."/>
            <person name="Glavina del Rio T."/>
            <person name="Hammon N."/>
            <person name="Israni S."/>
            <person name="Dalin E."/>
            <person name="Tice H."/>
            <person name="Pitluck S."/>
            <person name="Thompson L.S."/>
            <person name="Brettin T."/>
            <person name="Bruce D."/>
            <person name="Han C."/>
            <person name="Tapia R."/>
            <person name="Gilna P."/>
            <person name="Schmutz J."/>
            <person name="Larimer F."/>
            <person name="Land M."/>
            <person name="Hauser L."/>
            <person name="Kyrpides N."/>
            <person name="Mikhailova N."/>
            <person name="Janssen P.H."/>
            <person name="Kuske C.R."/>
            <person name="Richardson P."/>
        </authorList>
    </citation>
    <scope>NUCLEOTIDE SEQUENCE</scope>
    <source>
        <strain evidence="3">Ellin6076</strain>
    </source>
</reference>
<evidence type="ECO:0000313" key="3">
    <source>
        <dbReference type="EMBL" id="ABJ81696.1"/>
    </source>
</evidence>
<proteinExistence type="predicted"/>
<evidence type="ECO:0000259" key="2">
    <source>
        <dbReference type="Pfam" id="PF22807"/>
    </source>
</evidence>
<dbReference type="InterPro" id="IPR011041">
    <property type="entry name" value="Quinoprot_gluc/sorb_DH_b-prop"/>
</dbReference>
<accession>Q02B70</accession>
<feature type="chain" id="PRO_5004163538" evidence="1">
    <location>
        <begin position="34"/>
        <end position="385"/>
    </location>
</feature>
<protein>
    <submittedName>
        <fullName evidence="3">Cytochrome c, class I</fullName>
    </submittedName>
</protein>
<dbReference type="eggNOG" id="COG2133">
    <property type="taxonomic scope" value="Bacteria"/>
</dbReference>
<dbReference type="InParanoid" id="Q02B70"/>
<dbReference type="HOGENOM" id="CLU_024435_0_0_0"/>
<dbReference type="Pfam" id="PF22807">
    <property type="entry name" value="TrAA12"/>
    <property type="match status" value="2"/>
</dbReference>
<feature type="domain" description="Pyrroloquinoline quinone-dependent pyranose dehydrogenase beta-propeller" evidence="2">
    <location>
        <begin position="272"/>
        <end position="380"/>
    </location>
</feature>
<feature type="domain" description="Pyrroloquinoline quinone-dependent pyranose dehydrogenase beta-propeller" evidence="2">
    <location>
        <begin position="48"/>
        <end position="226"/>
    </location>
</feature>
<evidence type="ECO:0000256" key="1">
    <source>
        <dbReference type="SAM" id="SignalP"/>
    </source>
</evidence>
<sequence>MIRSSILMIAIHRLQLPILCVLATAVAWPQAPANPPKMVPRPEGAEIHMPKGFVIEEFATGFTRPRFMALGPGGEVLLSDFTPNGSVWVLSGKQQKKLLENLDRPYGIAFSKEFLYVAETTSLKRYPYDAKTMTAGAGQEIVSMNGMGAGHVTRTVLFNRKGDKLYLAVGSSANVVTGDPEMRAAISRYNPDGSGHEIVASGLRNPVGLRAYPGTDQIWATVEERDGLGDDLVPDYFTHIRQGGFYGWPYSYLGSNLDPRITEEHKDLVARAIVPDVILQPHTAVLDFLFYTGKQFPAEYRNGAFLANHGSSGRAQRLGYSITFVPFKNGKPAGPARDFATGWMLAPDKAEVWGRPVGLLEMPDGSLLLSDDGGKKVWRISYRAN</sequence>
<dbReference type="PANTHER" id="PTHR19328">
    <property type="entry name" value="HEDGEHOG-INTERACTING PROTEIN"/>
    <property type="match status" value="1"/>
</dbReference>
<feature type="signal peptide" evidence="1">
    <location>
        <begin position="1"/>
        <end position="33"/>
    </location>
</feature>
<dbReference type="Gene3D" id="2.120.10.30">
    <property type="entry name" value="TolB, C-terminal domain"/>
    <property type="match status" value="1"/>
</dbReference>
<dbReference type="EMBL" id="CP000473">
    <property type="protein sequence ID" value="ABJ81696.1"/>
    <property type="molecule type" value="Genomic_DNA"/>
</dbReference>
<dbReference type="KEGG" id="sus:Acid_0695"/>
<gene>
    <name evidence="3" type="ordered locus">Acid_0695</name>
</gene>
<dbReference type="STRING" id="234267.Acid_0695"/>
<keyword evidence="1" id="KW-0732">Signal</keyword>
<dbReference type="InterPro" id="IPR011042">
    <property type="entry name" value="6-blade_b-propeller_TolB-like"/>
</dbReference>